<comment type="caution">
    <text evidence="1">The sequence shown here is derived from an EMBL/GenBank/DDBJ whole genome shotgun (WGS) entry which is preliminary data.</text>
</comment>
<organism evidence="1">
    <name type="scientific">marine sediment metagenome</name>
    <dbReference type="NCBI Taxonomy" id="412755"/>
    <lineage>
        <taxon>unclassified sequences</taxon>
        <taxon>metagenomes</taxon>
        <taxon>ecological metagenomes</taxon>
    </lineage>
</organism>
<reference evidence="1" key="1">
    <citation type="journal article" date="2015" name="Nature">
        <title>Complex archaea that bridge the gap between prokaryotes and eukaryotes.</title>
        <authorList>
            <person name="Spang A."/>
            <person name="Saw J.H."/>
            <person name="Jorgensen S.L."/>
            <person name="Zaremba-Niedzwiedzka K."/>
            <person name="Martijn J."/>
            <person name="Lind A.E."/>
            <person name="van Eijk R."/>
            <person name="Schleper C."/>
            <person name="Guy L."/>
            <person name="Ettema T.J."/>
        </authorList>
    </citation>
    <scope>NUCLEOTIDE SEQUENCE</scope>
</reference>
<protein>
    <submittedName>
        <fullName evidence="1">Uncharacterized protein</fullName>
    </submittedName>
</protein>
<dbReference type="EMBL" id="LAZR01016656">
    <property type="protein sequence ID" value="KKM03561.1"/>
    <property type="molecule type" value="Genomic_DNA"/>
</dbReference>
<gene>
    <name evidence="1" type="ORF">LCGC14_1773260</name>
</gene>
<accession>A0A0F9JCI8</accession>
<sequence>MTIDECTHGSMRPHNCAECARKELSVARRLLVRASDLMVCRADCRVWETPCGICSWQNDYEQIDKLEEKP</sequence>
<proteinExistence type="predicted"/>
<name>A0A0F9JCI8_9ZZZZ</name>
<evidence type="ECO:0000313" key="1">
    <source>
        <dbReference type="EMBL" id="KKM03561.1"/>
    </source>
</evidence>
<dbReference type="AlphaFoldDB" id="A0A0F9JCI8"/>